<dbReference type="RefSeq" id="WP_144279397.1">
    <property type="nucleotide sequence ID" value="NZ_CP041730.1"/>
</dbReference>
<dbReference type="AlphaFoldDB" id="A0A516SIM6"/>
<sequence length="293" mass="30576">MDDDQKPAEQDGRPSRKAPTRASGTADQAPLQPTAVNSPPSAESAAAEAAAASAESPMTAAGPASPRAREAADQAVLHATPSNSPPTSAAAAIAQPAMAIGIPGGMTAGGAAPGGIAAAPAPANQRLAMPADEVVASLERESQALSPAHQRHLHSHMSETVVAGTLFNTADQAPYQPLTITLQNVRANSKVLITIRDDQMAIWSEGHGHGLVGLSFATTKDPTLYLRNFLINAREFFVQTYQDCQEIQVQLYVRSAQRDLRGRVDLPPGAIATFQSKTDRTSVVGLSAFAIEF</sequence>
<feature type="region of interest" description="Disordered" evidence="1">
    <location>
        <begin position="1"/>
        <end position="73"/>
    </location>
</feature>
<organism evidence="2 3">
    <name type="scientific">Chitinimonas arctica</name>
    <dbReference type="NCBI Taxonomy" id="2594795"/>
    <lineage>
        <taxon>Bacteria</taxon>
        <taxon>Pseudomonadati</taxon>
        <taxon>Pseudomonadota</taxon>
        <taxon>Betaproteobacteria</taxon>
        <taxon>Neisseriales</taxon>
        <taxon>Chitinibacteraceae</taxon>
        <taxon>Chitinimonas</taxon>
    </lineage>
</organism>
<feature type="compositionally biased region" description="Low complexity" evidence="1">
    <location>
        <begin position="38"/>
        <end position="57"/>
    </location>
</feature>
<name>A0A516SIM6_9NEIS</name>
<feature type="compositionally biased region" description="Basic and acidic residues" evidence="1">
    <location>
        <begin position="1"/>
        <end position="14"/>
    </location>
</feature>
<keyword evidence="3" id="KW-1185">Reference proteome</keyword>
<dbReference type="OrthoDB" id="9157260at2"/>
<evidence type="ECO:0000256" key="1">
    <source>
        <dbReference type="SAM" id="MobiDB-lite"/>
    </source>
</evidence>
<accession>A0A516SIM6</accession>
<evidence type="ECO:0000313" key="2">
    <source>
        <dbReference type="EMBL" id="QDQ28010.1"/>
    </source>
</evidence>
<reference evidence="3" key="1">
    <citation type="submission" date="2019-07" db="EMBL/GenBank/DDBJ databases">
        <title>Chitinimonas sp. nov., isolated from Ny-Alesund, arctica soil.</title>
        <authorList>
            <person name="Xu Q."/>
            <person name="Peng F."/>
        </authorList>
    </citation>
    <scope>NUCLEOTIDE SEQUENCE [LARGE SCALE GENOMIC DNA]</scope>
    <source>
        <strain evidence="3">R3-44</strain>
    </source>
</reference>
<evidence type="ECO:0000313" key="3">
    <source>
        <dbReference type="Proteomes" id="UP000317550"/>
    </source>
</evidence>
<protein>
    <submittedName>
        <fullName evidence="2">Uncharacterized protein</fullName>
    </submittedName>
</protein>
<dbReference type="EMBL" id="CP041730">
    <property type="protein sequence ID" value="QDQ28010.1"/>
    <property type="molecule type" value="Genomic_DNA"/>
</dbReference>
<dbReference type="KEGG" id="cari:FNU76_17585"/>
<dbReference type="Proteomes" id="UP000317550">
    <property type="component" value="Chromosome"/>
</dbReference>
<proteinExistence type="predicted"/>
<gene>
    <name evidence="2" type="ORF">FNU76_17585</name>
</gene>